<dbReference type="RefSeq" id="WP_053234813.1">
    <property type="nucleotide sequence ID" value="NZ_CP011125.1"/>
</dbReference>
<evidence type="ECO:0000259" key="1">
    <source>
        <dbReference type="PROSITE" id="PS51819"/>
    </source>
</evidence>
<dbReference type="Gene3D" id="3.30.720.110">
    <property type="match status" value="1"/>
</dbReference>
<dbReference type="SUPFAM" id="SSF54593">
    <property type="entry name" value="Glyoxalase/Bleomycin resistance protein/Dihydroxybiphenyl dioxygenase"/>
    <property type="match status" value="1"/>
</dbReference>
<proteinExistence type="predicted"/>
<feature type="domain" description="VOC" evidence="1">
    <location>
        <begin position="6"/>
        <end position="126"/>
    </location>
</feature>
<dbReference type="GO" id="GO:0051213">
    <property type="term" value="F:dioxygenase activity"/>
    <property type="evidence" value="ECO:0007669"/>
    <property type="project" value="UniProtKB-KW"/>
</dbReference>
<dbReference type="EMBL" id="CP011125">
    <property type="protein sequence ID" value="AKF07572.1"/>
    <property type="molecule type" value="Genomic_DNA"/>
</dbReference>
<dbReference type="InterPro" id="IPR004360">
    <property type="entry name" value="Glyas_Fos-R_dOase_dom"/>
</dbReference>
<evidence type="ECO:0000313" key="3">
    <source>
        <dbReference type="Proteomes" id="UP000034883"/>
    </source>
</evidence>
<dbReference type="AlphaFoldDB" id="A0A0F6YK14"/>
<dbReference type="PROSITE" id="PS51819">
    <property type="entry name" value="VOC"/>
    <property type="match status" value="1"/>
</dbReference>
<accession>A0A0F6YK14</accession>
<sequence>MSQPTRGLYPVIASRDVAASATFFASLLDLRRTFENDWYASLASHDEPTLQLGFVAFDHASIPEPARGALPSGFFVTVEVPDVDAIHARALDMRLPMLVPLRDEPWGQRHFITRGPDDVLIDVVTVIPPSAEFASGYLG</sequence>
<organism evidence="2 3">
    <name type="scientific">Sandaracinus amylolyticus</name>
    <dbReference type="NCBI Taxonomy" id="927083"/>
    <lineage>
        <taxon>Bacteria</taxon>
        <taxon>Pseudomonadati</taxon>
        <taxon>Myxococcota</taxon>
        <taxon>Polyangia</taxon>
        <taxon>Polyangiales</taxon>
        <taxon>Sandaracinaceae</taxon>
        <taxon>Sandaracinus</taxon>
    </lineage>
</organism>
<dbReference type="InterPro" id="IPR037523">
    <property type="entry name" value="VOC_core"/>
</dbReference>
<protein>
    <submittedName>
        <fullName evidence="2">Glyoxalase/Bleomycin resistance protein/dioxygenase domain protein</fullName>
    </submittedName>
</protein>
<keyword evidence="2" id="KW-0223">Dioxygenase</keyword>
<dbReference type="Gene3D" id="3.30.720.120">
    <property type="match status" value="1"/>
</dbReference>
<keyword evidence="2" id="KW-0560">Oxidoreductase</keyword>
<dbReference type="Proteomes" id="UP000034883">
    <property type="component" value="Chromosome"/>
</dbReference>
<dbReference type="KEGG" id="samy:DB32_004721"/>
<gene>
    <name evidence="2" type="ORF">DB32_004721</name>
</gene>
<evidence type="ECO:0000313" key="2">
    <source>
        <dbReference type="EMBL" id="AKF07572.1"/>
    </source>
</evidence>
<dbReference type="Pfam" id="PF00903">
    <property type="entry name" value="Glyoxalase"/>
    <property type="match status" value="1"/>
</dbReference>
<dbReference type="STRING" id="927083.DB32_004721"/>
<reference evidence="2 3" key="1">
    <citation type="submission" date="2015-03" db="EMBL/GenBank/DDBJ databases">
        <title>Genome assembly of Sandaracinus amylolyticus DSM 53668.</title>
        <authorList>
            <person name="Sharma G."/>
            <person name="Subramanian S."/>
        </authorList>
    </citation>
    <scope>NUCLEOTIDE SEQUENCE [LARGE SCALE GENOMIC DNA]</scope>
    <source>
        <strain evidence="2 3">DSM 53668</strain>
    </source>
</reference>
<keyword evidence="3" id="KW-1185">Reference proteome</keyword>
<dbReference type="InterPro" id="IPR029068">
    <property type="entry name" value="Glyas_Bleomycin-R_OHBP_Dase"/>
</dbReference>
<name>A0A0F6YK14_9BACT</name>
<dbReference type="OrthoDB" id="9797663at2"/>